<dbReference type="EMBL" id="AOIN01000091">
    <property type="protein sequence ID" value="ELY95277.1"/>
    <property type="molecule type" value="Genomic_DNA"/>
</dbReference>
<organism evidence="2 3">
    <name type="scientific">Natrialba chahannaoensis JCM 10990</name>
    <dbReference type="NCBI Taxonomy" id="1227492"/>
    <lineage>
        <taxon>Archaea</taxon>
        <taxon>Methanobacteriati</taxon>
        <taxon>Methanobacteriota</taxon>
        <taxon>Stenosarchaea group</taxon>
        <taxon>Halobacteria</taxon>
        <taxon>Halobacteriales</taxon>
        <taxon>Natrialbaceae</taxon>
        <taxon>Natrialba</taxon>
    </lineage>
</organism>
<dbReference type="PATRIC" id="fig|1227492.4.peg.3298"/>
<feature type="transmembrane region" description="Helical" evidence="1">
    <location>
        <begin position="252"/>
        <end position="270"/>
    </location>
</feature>
<keyword evidence="1" id="KW-0812">Transmembrane</keyword>
<sequence length="603" mass="64659">MNRSALNAVFAGGFFALAVGLIIARANPATGYEPSIFAGTPTATWVGFAVALAIAVVLALACRGRQQAIAIALGATTVTAIVSLPLIRDYRFSGMGDALTHLGWTRDIVDGGLQPHELFYPGVHSIATVIHFLAGVPIERALLLSVVILFIPFLVFVPLVVRDLTGNGLAVGVAAVISWMVLPINNIATHMGIHTNSNALFLVPVVIFAFVAYLHRRSTIERLPFGLSPFSLLIYVTGITLLLVHPQQMINVVILVGTIAGLQYLARWRYEDHPVVDHPTTYTHAVVLGLIFTVWAVSNDRFRSAVSGLIYGMFSADIGGGETVDQRGGSLTEIGGSLGEMFVILFLDAAVIGLVAGLFVLVMWLGWTATDRETSTLVTYLALSLVPLGGVFLVYFVGTPTMAFRQVGFIYVLLTILGGIAIAHAIGGLSRYITTPGASAVAAVALGACLVLGLMTIYASPLIYSPTQHITDEKFSGYETAFDHGAEDRPHVGLGYDPFRYDHGLYGLENRDAPLSGAGTASGEVDPELWEAGNYTSAYNDLDYYFIVTEYDVTREIDVYQELHYSEAALEHTSQQPGVNKVISNSEFEMYAVSSSDGSDAPA</sequence>
<dbReference type="AlphaFoldDB" id="M0ABN5"/>
<feature type="transmembrane region" description="Helical" evidence="1">
    <location>
        <begin position="141"/>
        <end position="161"/>
    </location>
</feature>
<evidence type="ECO:0008006" key="4">
    <source>
        <dbReference type="Google" id="ProtNLM"/>
    </source>
</evidence>
<name>M0ABN5_9EURY</name>
<dbReference type="Proteomes" id="UP000011693">
    <property type="component" value="Unassembled WGS sequence"/>
</dbReference>
<feature type="transmembrane region" description="Helical" evidence="1">
    <location>
        <begin position="167"/>
        <end position="187"/>
    </location>
</feature>
<feature type="transmembrane region" description="Helical" evidence="1">
    <location>
        <begin position="42"/>
        <end position="61"/>
    </location>
</feature>
<keyword evidence="3" id="KW-1185">Reference proteome</keyword>
<reference evidence="2 3" key="1">
    <citation type="journal article" date="2014" name="PLoS Genet.">
        <title>Phylogenetically driven sequencing of extremely halophilic archaea reveals strategies for static and dynamic osmo-response.</title>
        <authorList>
            <person name="Becker E.A."/>
            <person name="Seitzer P.M."/>
            <person name="Tritt A."/>
            <person name="Larsen D."/>
            <person name="Krusor M."/>
            <person name="Yao A.I."/>
            <person name="Wu D."/>
            <person name="Madern D."/>
            <person name="Eisen J.A."/>
            <person name="Darling A.E."/>
            <person name="Facciotti M.T."/>
        </authorList>
    </citation>
    <scope>NUCLEOTIDE SEQUENCE [LARGE SCALE GENOMIC DNA]</scope>
    <source>
        <strain evidence="2 3">JCM 10990</strain>
    </source>
</reference>
<feature type="transmembrane region" description="Helical" evidence="1">
    <location>
        <begin position="227"/>
        <end position="245"/>
    </location>
</feature>
<protein>
    <recommendedName>
        <fullName evidence="4">Glycosyltransferase RgtA/B/C/D-like domain-containing protein</fullName>
    </recommendedName>
</protein>
<feature type="transmembrane region" description="Helical" evidence="1">
    <location>
        <begin position="377"/>
        <end position="397"/>
    </location>
</feature>
<feature type="transmembrane region" description="Helical" evidence="1">
    <location>
        <begin position="199"/>
        <end position="215"/>
    </location>
</feature>
<comment type="caution">
    <text evidence="2">The sequence shown here is derived from an EMBL/GenBank/DDBJ whole genome shotgun (WGS) entry which is preliminary data.</text>
</comment>
<feature type="transmembrane region" description="Helical" evidence="1">
    <location>
        <begin position="68"/>
        <end position="87"/>
    </location>
</feature>
<gene>
    <name evidence="2" type="ORF">C482_16568</name>
</gene>
<feature type="transmembrane region" description="Helical" evidence="1">
    <location>
        <begin position="409"/>
        <end position="433"/>
    </location>
</feature>
<feature type="transmembrane region" description="Helical" evidence="1">
    <location>
        <begin position="439"/>
        <end position="464"/>
    </location>
</feature>
<keyword evidence="1" id="KW-1133">Transmembrane helix</keyword>
<feature type="transmembrane region" description="Helical" evidence="1">
    <location>
        <begin position="342"/>
        <end position="365"/>
    </location>
</feature>
<dbReference type="OrthoDB" id="137309at2157"/>
<dbReference type="RefSeq" id="WP_006168816.1">
    <property type="nucleotide sequence ID" value="NZ_AOIN01000091.1"/>
</dbReference>
<evidence type="ECO:0000256" key="1">
    <source>
        <dbReference type="SAM" id="Phobius"/>
    </source>
</evidence>
<evidence type="ECO:0000313" key="3">
    <source>
        <dbReference type="Proteomes" id="UP000011693"/>
    </source>
</evidence>
<evidence type="ECO:0000313" key="2">
    <source>
        <dbReference type="EMBL" id="ELY95277.1"/>
    </source>
</evidence>
<feature type="transmembrane region" description="Helical" evidence="1">
    <location>
        <begin position="282"/>
        <end position="298"/>
    </location>
</feature>
<keyword evidence="1" id="KW-0472">Membrane</keyword>
<accession>M0ABN5</accession>
<proteinExistence type="predicted"/>